<dbReference type="PANTHER" id="PTHR43734">
    <property type="entry name" value="PHYTOENE DESATURASE"/>
    <property type="match status" value="1"/>
</dbReference>
<reference evidence="8" key="1">
    <citation type="journal article" date="2019" name="Int. J. Syst. Evol. Microbiol.">
        <title>The Global Catalogue of Microorganisms (GCM) 10K type strain sequencing project: providing services to taxonomists for standard genome sequencing and annotation.</title>
        <authorList>
            <consortium name="The Broad Institute Genomics Platform"/>
            <consortium name="The Broad Institute Genome Sequencing Center for Infectious Disease"/>
            <person name="Wu L."/>
            <person name="Ma J."/>
        </authorList>
    </citation>
    <scope>NUCLEOTIDE SEQUENCE [LARGE SCALE GENOMIC DNA]</scope>
    <source>
        <strain evidence="8">JCM 18326</strain>
    </source>
</reference>
<comment type="pathway">
    <text evidence="1 5">Carotenoid biosynthesis.</text>
</comment>
<proteinExistence type="inferred from homology"/>
<dbReference type="Gene3D" id="3.50.50.60">
    <property type="entry name" value="FAD/NAD(P)-binding domain"/>
    <property type="match status" value="2"/>
</dbReference>
<dbReference type="Proteomes" id="UP001500298">
    <property type="component" value="Unassembled WGS sequence"/>
</dbReference>
<accession>A0ABP9CYE4</accession>
<dbReference type="PROSITE" id="PS51257">
    <property type="entry name" value="PROKAR_LIPOPROTEIN"/>
    <property type="match status" value="1"/>
</dbReference>
<keyword evidence="4 5" id="KW-0560">Oxidoreductase</keyword>
<dbReference type="NCBIfam" id="TIGR02734">
    <property type="entry name" value="crtI_fam"/>
    <property type="match status" value="1"/>
</dbReference>
<dbReference type="InterPro" id="IPR014105">
    <property type="entry name" value="Carotenoid/retinoid_OxRdtase"/>
</dbReference>
<protein>
    <submittedName>
        <fullName evidence="7">Phytoene desaturase family protein</fullName>
    </submittedName>
</protein>
<organism evidence="7 8">
    <name type="scientific">Algivirga pacifica</name>
    <dbReference type="NCBI Taxonomy" id="1162670"/>
    <lineage>
        <taxon>Bacteria</taxon>
        <taxon>Pseudomonadati</taxon>
        <taxon>Bacteroidota</taxon>
        <taxon>Cytophagia</taxon>
        <taxon>Cytophagales</taxon>
        <taxon>Flammeovirgaceae</taxon>
        <taxon>Algivirga</taxon>
    </lineage>
</organism>
<keyword evidence="3 5" id="KW-0125">Carotenoid biosynthesis</keyword>
<dbReference type="Pfam" id="PF01593">
    <property type="entry name" value="Amino_oxidase"/>
    <property type="match status" value="1"/>
</dbReference>
<evidence type="ECO:0000313" key="7">
    <source>
        <dbReference type="EMBL" id="GAA4821669.1"/>
    </source>
</evidence>
<evidence type="ECO:0000313" key="8">
    <source>
        <dbReference type="Proteomes" id="UP001500298"/>
    </source>
</evidence>
<dbReference type="EMBL" id="BAABJX010000005">
    <property type="protein sequence ID" value="GAA4821669.1"/>
    <property type="molecule type" value="Genomic_DNA"/>
</dbReference>
<evidence type="ECO:0000256" key="1">
    <source>
        <dbReference type="ARBA" id="ARBA00004829"/>
    </source>
</evidence>
<dbReference type="PANTHER" id="PTHR43734:SF1">
    <property type="entry name" value="PHYTOENE DESATURASE"/>
    <property type="match status" value="1"/>
</dbReference>
<name>A0ABP9CYE4_9BACT</name>
<dbReference type="InterPro" id="IPR054840">
    <property type="entry name" value="hydcarot_desat_CrtD"/>
</dbReference>
<comment type="similarity">
    <text evidence="2 5">Belongs to the carotenoid/retinoid oxidoreductase family.</text>
</comment>
<gene>
    <name evidence="7" type="primary">crtI_1</name>
    <name evidence="7" type="ORF">GCM10023331_02520</name>
</gene>
<dbReference type="RefSeq" id="WP_345368601.1">
    <property type="nucleotide sequence ID" value="NZ_BAABJX010000005.1"/>
</dbReference>
<feature type="domain" description="Amine oxidase" evidence="6">
    <location>
        <begin position="10"/>
        <end position="482"/>
    </location>
</feature>
<dbReference type="InterPro" id="IPR036188">
    <property type="entry name" value="FAD/NAD-bd_sf"/>
</dbReference>
<evidence type="ECO:0000256" key="3">
    <source>
        <dbReference type="ARBA" id="ARBA00022746"/>
    </source>
</evidence>
<comment type="caution">
    <text evidence="7">The sequence shown here is derived from an EMBL/GenBank/DDBJ whole genome shotgun (WGS) entry which is preliminary data.</text>
</comment>
<evidence type="ECO:0000256" key="2">
    <source>
        <dbReference type="ARBA" id="ARBA00006046"/>
    </source>
</evidence>
<dbReference type="SUPFAM" id="SSF51905">
    <property type="entry name" value="FAD/NAD(P)-binding domain"/>
    <property type="match status" value="1"/>
</dbReference>
<sequence>MKAIVIGAGVAGLSSACRLAADGFEVKVLERNAFVGGKLSTFSLGEYRFDRGPSLFTLPHLLEETFSYCGKRLEDYFSYVTESTGCHYFWKDGTQLQAATNPEEFAKQAEDLFGVPAEQVAQYLQKSQWKYDLTKNVFVENSLHRWSTYKQKGVASAALQSFKLNPFTSLNSLNRRKLKHPKLVQLFDRYATYNGSDPYQTSGVMSMIPSLEFNQGVHFPVKGMQSISDALYHLALDMGVSFHFSEGAEEIEIQEGKAKGVRSTKERYPADVVVSNVDIFYTYTRLLKQPIKKRYDFRSFPSSSAIVFYWGMGKVFPELGLHNIFFSEDYKREFEQIFGDKTWPEDPTIYVHISSKVVKQDAPEGKENWFVMVNLPAQEGEEVLLPEKQKAMKQLVLKRLSEALNVEVASYIEEEEIMNPQKIEQKTGSFMGALYGGNSNSWQSAFLRHPNHTYIKGLYCAGGTVHPGGGIPLCLNSAKITVNMIKDDITIEA</sequence>
<dbReference type="NCBIfam" id="NF042421">
    <property type="entry name" value="hydcarot_desat_CrtD"/>
    <property type="match status" value="1"/>
</dbReference>
<evidence type="ECO:0000256" key="5">
    <source>
        <dbReference type="RuleBase" id="RU362075"/>
    </source>
</evidence>
<dbReference type="InterPro" id="IPR002937">
    <property type="entry name" value="Amino_oxidase"/>
</dbReference>
<keyword evidence="8" id="KW-1185">Reference proteome</keyword>
<evidence type="ECO:0000259" key="6">
    <source>
        <dbReference type="Pfam" id="PF01593"/>
    </source>
</evidence>
<evidence type="ECO:0000256" key="4">
    <source>
        <dbReference type="ARBA" id="ARBA00023002"/>
    </source>
</evidence>